<evidence type="ECO:0000313" key="7">
    <source>
        <dbReference type="EMBL" id="ASG23429.1"/>
    </source>
</evidence>
<dbReference type="EMBL" id="CP022111">
    <property type="protein sequence ID" value="ASG23429.1"/>
    <property type="molecule type" value="Genomic_DNA"/>
</dbReference>
<keyword evidence="2" id="KW-0378">Hydrolase</keyword>
<dbReference type="GO" id="GO:0006508">
    <property type="term" value="P:proteolysis"/>
    <property type="evidence" value="ECO:0007669"/>
    <property type="project" value="UniProtKB-KW"/>
</dbReference>
<dbReference type="GO" id="GO:0070012">
    <property type="term" value="F:oligopeptidase activity"/>
    <property type="evidence" value="ECO:0007669"/>
    <property type="project" value="TreeGrafter"/>
</dbReference>
<protein>
    <submittedName>
        <fullName evidence="7">S9 family peptidase</fullName>
    </submittedName>
</protein>
<evidence type="ECO:0000256" key="3">
    <source>
        <dbReference type="ARBA" id="ARBA00022825"/>
    </source>
</evidence>
<dbReference type="PROSITE" id="PS51257">
    <property type="entry name" value="PROKAR_LIPOPROTEIN"/>
    <property type="match status" value="1"/>
</dbReference>
<dbReference type="InterPro" id="IPR002470">
    <property type="entry name" value="Peptidase_S9A"/>
</dbReference>
<dbReference type="GO" id="GO:0004252">
    <property type="term" value="F:serine-type endopeptidase activity"/>
    <property type="evidence" value="ECO:0007669"/>
    <property type="project" value="InterPro"/>
</dbReference>
<dbReference type="PRINTS" id="PR00862">
    <property type="entry name" value="PROLIGOPTASE"/>
</dbReference>
<dbReference type="SUPFAM" id="SSF53474">
    <property type="entry name" value="alpha/beta-Hydrolases"/>
    <property type="match status" value="1"/>
</dbReference>
<feature type="chain" id="PRO_5013395084" evidence="4">
    <location>
        <begin position="34"/>
        <end position="732"/>
    </location>
</feature>
<dbReference type="GO" id="GO:0005829">
    <property type="term" value="C:cytosol"/>
    <property type="evidence" value="ECO:0007669"/>
    <property type="project" value="TreeGrafter"/>
</dbReference>
<dbReference type="InterPro" id="IPR051167">
    <property type="entry name" value="Prolyl_oligopep/macrocyclase"/>
</dbReference>
<evidence type="ECO:0000259" key="6">
    <source>
        <dbReference type="Pfam" id="PF02897"/>
    </source>
</evidence>
<keyword evidence="3" id="KW-0720">Serine protease</keyword>
<name>A0A248JXX0_9PROT</name>
<proteinExistence type="predicted"/>
<dbReference type="Pfam" id="PF02897">
    <property type="entry name" value="Peptidase_S9_N"/>
    <property type="match status" value="1"/>
</dbReference>
<evidence type="ECO:0000256" key="1">
    <source>
        <dbReference type="ARBA" id="ARBA00022670"/>
    </source>
</evidence>
<feature type="domain" description="Peptidase S9 prolyl oligopeptidase catalytic" evidence="5">
    <location>
        <begin position="510"/>
        <end position="709"/>
    </location>
</feature>
<gene>
    <name evidence="7" type="ORF">Y958_21745</name>
</gene>
<keyword evidence="8" id="KW-1185">Reference proteome</keyword>
<dbReference type="Gene3D" id="2.130.10.120">
    <property type="entry name" value="Prolyl oligopeptidase, N-terminal domain"/>
    <property type="match status" value="1"/>
</dbReference>
<dbReference type="SUPFAM" id="SSF50993">
    <property type="entry name" value="Peptidase/esterase 'gauge' domain"/>
    <property type="match status" value="1"/>
</dbReference>
<evidence type="ECO:0000313" key="8">
    <source>
        <dbReference type="Proteomes" id="UP000197153"/>
    </source>
</evidence>
<sequence>MDPDPPRLSRPMPSVCSRVLPALLLALSLAACAQDPAVEPAAPLSGLSSTYTDPYAWLETPDSPDALAWVARQNQRTLAELTQDAPLSDFISTATLLAHEASEEGGSGALPSGGAVDGKDPAVTTIDGVRHVYAGSNCYGTVDPDAPSPAPGADPVVMGRTCLVSLSRTGEDAVEVREYDPVAKAYVPGGFHLPYAKQTVVWLDHDTLLVARGWDSSDTALTRSGYPYVVKVVQRGQPLDQAHEIFQGRVTDTSVSPAIFRDRQGHRAIVLVRRPSYFTTEHYLVEGRHTLKLGLPPLAELAVLANGQMVVKLGQDWQTASGRTFPAGSYVSVDLDAARHDPAKLKAAPVYLPGPREAVTNLVKARSHLVVTSDENVRGRLTVLTRVDGGWKTTRVDLPDMSAVSIKSSSEDKDKLTVTVAGFLTPQAVWSVDLDSAAATLVKAGSPGFDASPYTVDQWQAVSTDGTAIPYFIVHRKDMVLSGDNPTLLTAYGGFNLSRLPTYSATIGKLWLDRGGVYVVANIRGGGEFGPAWHEAALKTHRQKSFDDFTAVARDLIQRQVTRPARLGISGGSNGGLLMGVALTQHPDLWGAVAIKVPLLDMLRYEAIAAGSSWVAEYGSVSVPEERAFLASISPYQRLDPTRTYPETLIMTATHDDRVGPGHARKFAARMEALGKPVLFYESDEGGHGTRGLDDAARARGPALELAYFASRLMPRHAERSVGGQVVAGAAD</sequence>
<dbReference type="InterPro" id="IPR001375">
    <property type="entry name" value="Peptidase_S9_cat"/>
</dbReference>
<dbReference type="Pfam" id="PF00326">
    <property type="entry name" value="Peptidase_S9"/>
    <property type="match status" value="1"/>
</dbReference>
<evidence type="ECO:0000256" key="4">
    <source>
        <dbReference type="SAM" id="SignalP"/>
    </source>
</evidence>
<dbReference type="InterPro" id="IPR029058">
    <property type="entry name" value="AB_hydrolase_fold"/>
</dbReference>
<dbReference type="InterPro" id="IPR023302">
    <property type="entry name" value="Pept_S9A_N"/>
</dbReference>
<keyword evidence="1" id="KW-0645">Protease</keyword>
<reference evidence="7 8" key="1">
    <citation type="submission" date="2017-06" db="EMBL/GenBank/DDBJ databases">
        <title>Complete genome sequence of Nitrospirillum amazonense strain CBAmC, an endophytic nitrogen-fixing and plant growth-promoting bacterium, isolated from sugarcane.</title>
        <authorList>
            <person name="Schwab S."/>
            <person name="dos Santos Teixeira K.R."/>
            <person name="Simoes Araujo J.L."/>
            <person name="Soares Vidal M."/>
            <person name="Borges de Freitas H.R."/>
            <person name="Rivello Crivelaro A.L."/>
            <person name="Bueno de Camargo Nunes A."/>
            <person name="dos Santos C.M."/>
            <person name="Palmeira da Silva Rosa D."/>
            <person name="da Silva Padilha D."/>
            <person name="da Silva E."/>
            <person name="Araujo Terra L."/>
            <person name="Soares Mendes V."/>
            <person name="Farinelli L."/>
            <person name="Magalhaes Cruz L."/>
            <person name="Baldani J.I."/>
        </authorList>
    </citation>
    <scope>NUCLEOTIDE SEQUENCE [LARGE SCALE GENOMIC DNA]</scope>
    <source>
        <strain evidence="7 8">CBAmC</strain>
    </source>
</reference>
<dbReference type="KEGG" id="nao:Y958_21745"/>
<dbReference type="AlphaFoldDB" id="A0A248JXX0"/>
<organism evidence="7 8">
    <name type="scientific">Nitrospirillum viridazoti CBAmc</name>
    <dbReference type="NCBI Taxonomy" id="1441467"/>
    <lineage>
        <taxon>Bacteria</taxon>
        <taxon>Pseudomonadati</taxon>
        <taxon>Pseudomonadota</taxon>
        <taxon>Alphaproteobacteria</taxon>
        <taxon>Rhodospirillales</taxon>
        <taxon>Azospirillaceae</taxon>
        <taxon>Nitrospirillum</taxon>
        <taxon>Nitrospirillum viridazoti</taxon>
    </lineage>
</organism>
<dbReference type="PANTHER" id="PTHR42881">
    <property type="entry name" value="PROLYL ENDOPEPTIDASE"/>
    <property type="match status" value="1"/>
</dbReference>
<feature type="signal peptide" evidence="4">
    <location>
        <begin position="1"/>
        <end position="33"/>
    </location>
</feature>
<accession>A0A248JXX0</accession>
<evidence type="ECO:0000256" key="2">
    <source>
        <dbReference type="ARBA" id="ARBA00022801"/>
    </source>
</evidence>
<dbReference type="Gene3D" id="3.40.50.1820">
    <property type="entry name" value="alpha/beta hydrolase"/>
    <property type="match status" value="2"/>
</dbReference>
<keyword evidence="4" id="KW-0732">Signal</keyword>
<dbReference type="Proteomes" id="UP000197153">
    <property type="component" value="Chromosome 2"/>
</dbReference>
<feature type="domain" description="Peptidase S9A N-terminal" evidence="6">
    <location>
        <begin position="159"/>
        <end position="443"/>
    </location>
</feature>
<dbReference type="PANTHER" id="PTHR42881:SF13">
    <property type="entry name" value="PROLYL ENDOPEPTIDASE"/>
    <property type="match status" value="1"/>
</dbReference>
<evidence type="ECO:0000259" key="5">
    <source>
        <dbReference type="Pfam" id="PF00326"/>
    </source>
</evidence>